<organism evidence="1 2">
    <name type="scientific">Penicillium italicum</name>
    <name type="common">Blue mold</name>
    <dbReference type="NCBI Taxonomy" id="40296"/>
    <lineage>
        <taxon>Eukaryota</taxon>
        <taxon>Fungi</taxon>
        <taxon>Dikarya</taxon>
        <taxon>Ascomycota</taxon>
        <taxon>Pezizomycotina</taxon>
        <taxon>Eurotiomycetes</taxon>
        <taxon>Eurotiomycetidae</taxon>
        <taxon>Eurotiales</taxon>
        <taxon>Aspergillaceae</taxon>
        <taxon>Penicillium</taxon>
    </lineage>
</organism>
<proteinExistence type="predicted"/>
<sequence>MPRGLKRQGRGQCVGHGFVRSLIWMLYPRRLLVRCQWFTVIH</sequence>
<dbReference type="Proteomes" id="UP000030104">
    <property type="component" value="Unassembled WGS sequence"/>
</dbReference>
<gene>
    <name evidence="1" type="ORF">PITC_069530</name>
</gene>
<protein>
    <submittedName>
        <fullName evidence="1">Uncharacterized protein</fullName>
    </submittedName>
</protein>
<evidence type="ECO:0000313" key="2">
    <source>
        <dbReference type="Proteomes" id="UP000030104"/>
    </source>
</evidence>
<keyword evidence="2" id="KW-1185">Reference proteome</keyword>
<accession>A0A0A2L724</accession>
<dbReference type="EMBL" id="JQGA01000883">
    <property type="protein sequence ID" value="KGO72430.1"/>
    <property type="molecule type" value="Genomic_DNA"/>
</dbReference>
<comment type="caution">
    <text evidence="1">The sequence shown here is derived from an EMBL/GenBank/DDBJ whole genome shotgun (WGS) entry which is preliminary data.</text>
</comment>
<name>A0A0A2L724_PENIT</name>
<evidence type="ECO:0000313" key="1">
    <source>
        <dbReference type="EMBL" id="KGO72430.1"/>
    </source>
</evidence>
<dbReference type="AlphaFoldDB" id="A0A0A2L724"/>
<reference evidence="1 2" key="1">
    <citation type="journal article" date="2015" name="Mol. Plant Microbe Interact.">
        <title>Genome, transcriptome, and functional analyses of Penicillium expansum provide new insights into secondary metabolism and pathogenicity.</title>
        <authorList>
            <person name="Ballester A.R."/>
            <person name="Marcet-Houben M."/>
            <person name="Levin E."/>
            <person name="Sela N."/>
            <person name="Selma-Lazaro C."/>
            <person name="Carmona L."/>
            <person name="Wisniewski M."/>
            <person name="Droby S."/>
            <person name="Gonzalez-Candelas L."/>
            <person name="Gabaldon T."/>
        </authorList>
    </citation>
    <scope>NUCLEOTIDE SEQUENCE [LARGE SCALE GENOMIC DNA]</scope>
    <source>
        <strain evidence="1 2">PHI-1</strain>
    </source>
</reference>
<dbReference type="HOGENOM" id="CLU_3260729_0_0_1"/>